<feature type="region of interest" description="Disordered" evidence="2">
    <location>
        <begin position="72"/>
        <end position="101"/>
    </location>
</feature>
<dbReference type="Proteomes" id="UP000626109">
    <property type="component" value="Unassembled WGS sequence"/>
</dbReference>
<evidence type="ECO:0000256" key="1">
    <source>
        <dbReference type="SAM" id="Coils"/>
    </source>
</evidence>
<gene>
    <name evidence="4" type="ORF">PGLA2088_LOCUS6507</name>
</gene>
<dbReference type="AlphaFoldDB" id="A0A813ID17"/>
<name>A0A813ID17_POLGL</name>
<reference evidence="4" key="1">
    <citation type="submission" date="2021-02" db="EMBL/GenBank/DDBJ databases">
        <authorList>
            <person name="Dougan E. K."/>
            <person name="Rhodes N."/>
            <person name="Thang M."/>
            <person name="Chan C."/>
        </authorList>
    </citation>
    <scope>NUCLEOTIDE SEQUENCE</scope>
</reference>
<dbReference type="EMBL" id="CAJNNW010006509">
    <property type="protein sequence ID" value="CAE8648363.1"/>
    <property type="molecule type" value="Genomic_DNA"/>
</dbReference>
<evidence type="ECO:0000259" key="3">
    <source>
        <dbReference type="PROSITE" id="PS51123"/>
    </source>
</evidence>
<feature type="domain" description="OmpA-like" evidence="3">
    <location>
        <begin position="1"/>
        <end position="26"/>
    </location>
</feature>
<feature type="compositionally biased region" description="Low complexity" evidence="2">
    <location>
        <begin position="92"/>
        <end position="101"/>
    </location>
</feature>
<evidence type="ECO:0000256" key="2">
    <source>
        <dbReference type="SAM" id="MobiDB-lite"/>
    </source>
</evidence>
<accession>A0A813ID17</accession>
<keyword evidence="1" id="KW-0175">Coiled coil</keyword>
<comment type="caution">
    <text evidence="4">The sequence shown here is derived from an EMBL/GenBank/DDBJ whole genome shotgun (WGS) entry which is preliminary data.</text>
</comment>
<dbReference type="PROSITE" id="PS51123">
    <property type="entry name" value="OMPA_2"/>
    <property type="match status" value="1"/>
</dbReference>
<evidence type="ECO:0000313" key="4">
    <source>
        <dbReference type="EMBL" id="CAE8648363.1"/>
    </source>
</evidence>
<protein>
    <recommendedName>
        <fullName evidence="3">OmpA-like domain-containing protein</fullName>
    </recommendedName>
</protein>
<dbReference type="InterPro" id="IPR006665">
    <property type="entry name" value="OmpA-like"/>
</dbReference>
<sequence length="161" mass="18075">MPPKNRISAEEAAENRRVELELQLLAEELAAMKKIVRFLYGYLVRSALRKLVMLEDEVLKRPLPGPQACLELQPGGPKEASRPVSCDGSFKSVGSRPGSGASGSRVAAGHLEFWLPLLRNHWHRVSTRRRLAPGFKSTQRQANRNEHLYGGLFIHGRHHPQ</sequence>
<organism evidence="4 5">
    <name type="scientific">Polarella glacialis</name>
    <name type="common">Dinoflagellate</name>
    <dbReference type="NCBI Taxonomy" id="89957"/>
    <lineage>
        <taxon>Eukaryota</taxon>
        <taxon>Sar</taxon>
        <taxon>Alveolata</taxon>
        <taxon>Dinophyceae</taxon>
        <taxon>Suessiales</taxon>
        <taxon>Suessiaceae</taxon>
        <taxon>Polarella</taxon>
    </lineage>
</organism>
<proteinExistence type="predicted"/>
<evidence type="ECO:0000313" key="5">
    <source>
        <dbReference type="Proteomes" id="UP000626109"/>
    </source>
</evidence>
<feature type="coiled-coil region" evidence="1">
    <location>
        <begin position="8"/>
        <end position="35"/>
    </location>
</feature>